<accession>A0A269Z233</accession>
<dbReference type="GO" id="GO:0008658">
    <property type="term" value="F:penicillin binding"/>
    <property type="evidence" value="ECO:0007669"/>
    <property type="project" value="InterPro"/>
</dbReference>
<dbReference type="Pfam" id="PF00905">
    <property type="entry name" value="Transpeptidase"/>
    <property type="match status" value="1"/>
</dbReference>
<dbReference type="GO" id="GO:0071555">
    <property type="term" value="P:cell wall organization"/>
    <property type="evidence" value="ECO:0007669"/>
    <property type="project" value="TreeGrafter"/>
</dbReference>
<sequence>RDIMGSRISDWNKTGWGKISETLGFTYSSNTLMMHLQDEVGTDKMKSWYERFGFGKSTNGMFDGEATGHIA</sequence>
<reference evidence="2 3" key="1">
    <citation type="submission" date="2017-04" db="EMBL/GenBank/DDBJ databases">
        <title>Kefir bacterial isolates.</title>
        <authorList>
            <person name="Kim Y."/>
            <person name="Blasche S."/>
            <person name="Patil K.R."/>
        </authorList>
    </citation>
    <scope>NUCLEOTIDE SEQUENCE [LARGE SCALE GENOMIC DNA]</scope>
    <source>
        <strain evidence="2 3">OG2</strain>
    </source>
</reference>
<proteinExistence type="predicted"/>
<dbReference type="EMBL" id="NCWY01000276">
    <property type="protein sequence ID" value="PAK90916.1"/>
    <property type="molecule type" value="Genomic_DNA"/>
</dbReference>
<feature type="domain" description="Penicillin-binding protein transpeptidase" evidence="1">
    <location>
        <begin position="6"/>
        <end position="68"/>
    </location>
</feature>
<dbReference type="AlphaFoldDB" id="A0A269Z233"/>
<evidence type="ECO:0000313" key="3">
    <source>
        <dbReference type="Proteomes" id="UP000216867"/>
    </source>
</evidence>
<evidence type="ECO:0000313" key="2">
    <source>
        <dbReference type="EMBL" id="PAK90916.1"/>
    </source>
</evidence>
<name>A0A269Z233_9MICO</name>
<comment type="caution">
    <text evidence="2">The sequence shown here is derived from an EMBL/GenBank/DDBJ whole genome shotgun (WGS) entry which is preliminary data.</text>
</comment>
<dbReference type="InterPro" id="IPR012338">
    <property type="entry name" value="Beta-lactam/transpept-like"/>
</dbReference>
<organism evidence="2 3">
    <name type="scientific">Brevibacterium casei</name>
    <dbReference type="NCBI Taxonomy" id="33889"/>
    <lineage>
        <taxon>Bacteria</taxon>
        <taxon>Bacillati</taxon>
        <taxon>Actinomycetota</taxon>
        <taxon>Actinomycetes</taxon>
        <taxon>Micrococcales</taxon>
        <taxon>Brevibacteriaceae</taxon>
        <taxon>Brevibacterium</taxon>
    </lineage>
</organism>
<dbReference type="GO" id="GO:0005886">
    <property type="term" value="C:plasma membrane"/>
    <property type="evidence" value="ECO:0007669"/>
    <property type="project" value="TreeGrafter"/>
</dbReference>
<feature type="non-terminal residue" evidence="2">
    <location>
        <position position="1"/>
    </location>
</feature>
<dbReference type="InterPro" id="IPR001460">
    <property type="entry name" value="PCN-bd_Tpept"/>
</dbReference>
<evidence type="ECO:0000259" key="1">
    <source>
        <dbReference type="Pfam" id="PF00905"/>
    </source>
</evidence>
<dbReference type="InterPro" id="IPR050515">
    <property type="entry name" value="Beta-lactam/transpept"/>
</dbReference>
<protein>
    <recommendedName>
        <fullName evidence="1">Penicillin-binding protein transpeptidase domain-containing protein</fullName>
    </recommendedName>
</protein>
<dbReference type="PANTHER" id="PTHR30627">
    <property type="entry name" value="PEPTIDOGLYCAN D,D-TRANSPEPTIDASE"/>
    <property type="match status" value="1"/>
</dbReference>
<gene>
    <name evidence="2" type="ORF">B8X04_18195</name>
</gene>
<dbReference type="PANTHER" id="PTHR30627:SF26">
    <property type="entry name" value="PENICILLIN-BINDING PROTEIN 2B"/>
    <property type="match status" value="1"/>
</dbReference>
<dbReference type="SUPFAM" id="SSF56601">
    <property type="entry name" value="beta-lactamase/transpeptidase-like"/>
    <property type="match status" value="1"/>
</dbReference>
<feature type="non-terminal residue" evidence="2">
    <location>
        <position position="71"/>
    </location>
</feature>
<dbReference type="Gene3D" id="3.40.710.10">
    <property type="entry name" value="DD-peptidase/beta-lactamase superfamily"/>
    <property type="match status" value="1"/>
</dbReference>
<dbReference type="RefSeq" id="WP_176472552.1">
    <property type="nucleotide sequence ID" value="NZ_NCWY01000276.1"/>
</dbReference>
<dbReference type="Proteomes" id="UP000216867">
    <property type="component" value="Unassembled WGS sequence"/>
</dbReference>